<keyword evidence="2" id="KW-0472">Membrane</keyword>
<evidence type="ECO:0000256" key="2">
    <source>
        <dbReference type="SAM" id="Phobius"/>
    </source>
</evidence>
<gene>
    <name evidence="4" type="ORF">PDIGIT_LOCUS15725</name>
</gene>
<keyword evidence="5" id="KW-1185">Reference proteome</keyword>
<comment type="caution">
    <text evidence="4">The sequence shown here is derived from an EMBL/GenBank/DDBJ whole genome shotgun (WGS) entry which is preliminary data.</text>
</comment>
<feature type="compositionally biased region" description="Pro residues" evidence="1">
    <location>
        <begin position="500"/>
        <end position="512"/>
    </location>
</feature>
<keyword evidence="2" id="KW-0812">Transmembrane</keyword>
<sequence length="512" mass="55436">MAPVIAQKASWLTWLVVGLSATAQAQFSSGTRTSSSAFWTVTSRVVKSTSTYGYTYTYMTSTETDLYRTTVLREVKSGVTPTATPMSTSSGYGSYYDDVDEVYAIYEAGAVAESDLEPDTTSYYTYTRSSSYKDITYIMPVTYTQPASCSSTSFSVTGDITAYIPSIVQDQITPTSKITTRSTAYYLSSTYDVETWFLSAGAAPSTSNYYYSSYVAECSAPPLSKWRSGTGSSGGGSSSSDDDSGLEWCSWYGYCTGIKIWIIIIASIIPGLFVLGFIESYIWFRRLMLGKGALRGGTVCWAMITLIVLCFTRSQSRRSAEDQKLLRENWNKTSTGQALKLWFKWGFKHRYPVPLLGQYSRNTVGIVPEGQPLPQMGQSNVAYPGFQPQPGTGPQQPPNIIYHNGQPYYSGVPPGWVPPPNAAEGQHIPAPGTAYIPPQHYSEAFAPQAADTKDRSAFSVSPVQNPAVAHPPPPQPGHVEAPTPESHSMMSGGAVSPVSSAPPPGPPPAKPT</sequence>
<accession>A0A9W4XZG5</accession>
<feature type="transmembrane region" description="Helical" evidence="2">
    <location>
        <begin position="296"/>
        <end position="314"/>
    </location>
</feature>
<dbReference type="AlphaFoldDB" id="A0A9W4XZG5"/>
<keyword evidence="3" id="KW-0732">Signal</keyword>
<dbReference type="EMBL" id="CAOQHR010000013">
    <property type="protein sequence ID" value="CAI6342517.1"/>
    <property type="molecule type" value="Genomic_DNA"/>
</dbReference>
<feature type="signal peptide" evidence="3">
    <location>
        <begin position="1"/>
        <end position="25"/>
    </location>
</feature>
<evidence type="ECO:0000313" key="4">
    <source>
        <dbReference type="EMBL" id="CAI6342517.1"/>
    </source>
</evidence>
<proteinExistence type="predicted"/>
<evidence type="ECO:0000256" key="1">
    <source>
        <dbReference type="SAM" id="MobiDB-lite"/>
    </source>
</evidence>
<feature type="region of interest" description="Disordered" evidence="1">
    <location>
        <begin position="448"/>
        <end position="512"/>
    </location>
</feature>
<keyword evidence="2" id="KW-1133">Transmembrane helix</keyword>
<feature type="transmembrane region" description="Helical" evidence="2">
    <location>
        <begin position="260"/>
        <end position="284"/>
    </location>
</feature>
<dbReference type="Proteomes" id="UP001152607">
    <property type="component" value="Unassembled WGS sequence"/>
</dbReference>
<evidence type="ECO:0000313" key="5">
    <source>
        <dbReference type="Proteomes" id="UP001152607"/>
    </source>
</evidence>
<protein>
    <submittedName>
        <fullName evidence="4">Uncharacterized protein</fullName>
    </submittedName>
</protein>
<dbReference type="OrthoDB" id="3795566at2759"/>
<organism evidence="4 5">
    <name type="scientific">Periconia digitata</name>
    <dbReference type="NCBI Taxonomy" id="1303443"/>
    <lineage>
        <taxon>Eukaryota</taxon>
        <taxon>Fungi</taxon>
        <taxon>Dikarya</taxon>
        <taxon>Ascomycota</taxon>
        <taxon>Pezizomycotina</taxon>
        <taxon>Dothideomycetes</taxon>
        <taxon>Pleosporomycetidae</taxon>
        <taxon>Pleosporales</taxon>
        <taxon>Massarineae</taxon>
        <taxon>Periconiaceae</taxon>
        <taxon>Periconia</taxon>
    </lineage>
</organism>
<reference evidence="4" key="1">
    <citation type="submission" date="2023-01" db="EMBL/GenBank/DDBJ databases">
        <authorList>
            <person name="Van Ghelder C."/>
            <person name="Rancurel C."/>
        </authorList>
    </citation>
    <scope>NUCLEOTIDE SEQUENCE</scope>
    <source>
        <strain evidence="4">CNCM I-4278</strain>
    </source>
</reference>
<feature type="compositionally biased region" description="Low complexity" evidence="1">
    <location>
        <begin position="477"/>
        <end position="499"/>
    </location>
</feature>
<evidence type="ECO:0000256" key="3">
    <source>
        <dbReference type="SAM" id="SignalP"/>
    </source>
</evidence>
<feature type="chain" id="PRO_5040995483" evidence="3">
    <location>
        <begin position="26"/>
        <end position="512"/>
    </location>
</feature>
<name>A0A9W4XZG5_9PLEO</name>